<evidence type="ECO:0000259" key="5">
    <source>
        <dbReference type="Pfam" id="PF00082"/>
    </source>
</evidence>
<dbReference type="InterPro" id="IPR034075">
    <property type="entry name" value="Glr3161-like_dom"/>
</dbReference>
<dbReference type="SUPFAM" id="SSF51126">
    <property type="entry name" value="Pectin lyase-like"/>
    <property type="match status" value="1"/>
</dbReference>
<dbReference type="InterPro" id="IPR000209">
    <property type="entry name" value="Peptidase_S8/S53_dom"/>
</dbReference>
<dbReference type="PANTHER" id="PTHR43806">
    <property type="entry name" value="PEPTIDASE S8"/>
    <property type="match status" value="1"/>
</dbReference>
<evidence type="ECO:0000256" key="4">
    <source>
        <dbReference type="ARBA" id="ARBA00022825"/>
    </source>
</evidence>
<name>A0A512BAJ1_9BACT</name>
<evidence type="ECO:0000313" key="6">
    <source>
        <dbReference type="EMBL" id="GEO08970.1"/>
    </source>
</evidence>
<dbReference type="SUPFAM" id="SSF69349">
    <property type="entry name" value="Phage fibre proteins"/>
    <property type="match status" value="1"/>
</dbReference>
<gene>
    <name evidence="6" type="ORF">SAE01_14660</name>
</gene>
<reference evidence="6 7" key="1">
    <citation type="submission" date="2019-07" db="EMBL/GenBank/DDBJ databases">
        <title>Whole genome shotgun sequence of Segetibacter aerophilus NBRC 106135.</title>
        <authorList>
            <person name="Hosoyama A."/>
            <person name="Uohara A."/>
            <person name="Ohji S."/>
            <person name="Ichikawa N."/>
        </authorList>
    </citation>
    <scope>NUCLEOTIDE SEQUENCE [LARGE SCALE GENOMIC DNA]</scope>
    <source>
        <strain evidence="6 7">NBRC 106135</strain>
    </source>
</reference>
<comment type="caution">
    <text evidence="6">The sequence shown here is derived from an EMBL/GenBank/DDBJ whole genome shotgun (WGS) entry which is preliminary data.</text>
</comment>
<organism evidence="6 7">
    <name type="scientific">Segetibacter aerophilus</name>
    <dbReference type="NCBI Taxonomy" id="670293"/>
    <lineage>
        <taxon>Bacteria</taxon>
        <taxon>Pseudomonadati</taxon>
        <taxon>Bacteroidota</taxon>
        <taxon>Chitinophagia</taxon>
        <taxon>Chitinophagales</taxon>
        <taxon>Chitinophagaceae</taxon>
        <taxon>Segetibacter</taxon>
    </lineage>
</organism>
<feature type="domain" description="Peptidase S8/S53" evidence="5">
    <location>
        <begin position="714"/>
        <end position="889"/>
    </location>
</feature>
<proteinExistence type="inferred from homology"/>
<dbReference type="Proteomes" id="UP000321513">
    <property type="component" value="Unassembled WGS sequence"/>
</dbReference>
<dbReference type="InterPro" id="IPR050131">
    <property type="entry name" value="Peptidase_S8_subtilisin-like"/>
</dbReference>
<dbReference type="PANTHER" id="PTHR43806:SF11">
    <property type="entry name" value="CEREVISIN-RELATED"/>
    <property type="match status" value="1"/>
</dbReference>
<dbReference type="InterPro" id="IPR013783">
    <property type="entry name" value="Ig-like_fold"/>
</dbReference>
<dbReference type="InterPro" id="IPR036852">
    <property type="entry name" value="Peptidase_S8/S53_dom_sf"/>
</dbReference>
<keyword evidence="4" id="KW-0720">Serine protease</keyword>
<comment type="similarity">
    <text evidence="1">Belongs to the peptidase S8 family.</text>
</comment>
<dbReference type="InterPro" id="IPR011050">
    <property type="entry name" value="Pectin_lyase_fold/virulence"/>
</dbReference>
<dbReference type="EMBL" id="BJYT01000004">
    <property type="protein sequence ID" value="GEO08970.1"/>
    <property type="molecule type" value="Genomic_DNA"/>
</dbReference>
<dbReference type="GO" id="GO:0004252">
    <property type="term" value="F:serine-type endopeptidase activity"/>
    <property type="evidence" value="ECO:0007669"/>
    <property type="project" value="InterPro"/>
</dbReference>
<keyword evidence="2" id="KW-0645">Protease</keyword>
<dbReference type="InterPro" id="IPR023828">
    <property type="entry name" value="Peptidase_S8_Ser-AS"/>
</dbReference>
<evidence type="ECO:0000256" key="1">
    <source>
        <dbReference type="ARBA" id="ARBA00011073"/>
    </source>
</evidence>
<evidence type="ECO:0000313" key="7">
    <source>
        <dbReference type="Proteomes" id="UP000321513"/>
    </source>
</evidence>
<dbReference type="Gene3D" id="2.60.40.10">
    <property type="entry name" value="Immunoglobulins"/>
    <property type="match status" value="1"/>
</dbReference>
<dbReference type="SUPFAM" id="SSF81296">
    <property type="entry name" value="E set domains"/>
    <property type="match status" value="1"/>
</dbReference>
<keyword evidence="3" id="KW-0378">Hydrolase</keyword>
<dbReference type="CDD" id="cd05562">
    <property type="entry name" value="Peptidases_S53_like"/>
    <property type="match status" value="1"/>
</dbReference>
<dbReference type="InterPro" id="IPR014756">
    <property type="entry name" value="Ig_E-set"/>
</dbReference>
<sequence>MIPQTVKISDFSLFAGSNNNLPADSSNYGITFFSVGKVFSGNVGSRGLIQLDYNNQIYGNVYSNHRITLGDTGQIYGNIIANNFTGSAAPAIVSNNTSTNTFQNVIAQGNISLNINNSVKGQVSIPQANTYTGPTPQGGTYKGSFGNVPMPVMPLISPFNPGSGVINTTTTISPGSYKSIELSGGQTVTFAGPGDYYFDSIRNLNTGGPNIFNYDFLNTSTGLIRIIILQHAELGQIQTTTAGGDGSRIYTEVQGVGVSGRRNSFTIDGQPGGSNWKGTVWAPYGGIYIGTSYGQGSATTTMINGALWSGFYIYLDKAVFVYHVPLATNQNSIAPYYPPPLGGKVYDVIDASLESIFENYDPTNPPSDTDFVYRSKYAGEILIEVIAKAGQYTTLRNLLVGSDYGFRDSITNGGGSLVLTGSYPVKNLLKLNLPPIAQYIDYVKPLYLPLVNGGLAETLGDSSMRAGITRRSYNVTGSGIRIGVLSDSYARAAANPLTAPLSEDLGRDLPIADSIQILEDYFTRGSDEGRAMMHIIHDVAPGARLAFKTGFISPGDMALGIRRLATEAQSDIIVEDVTHITEPFFKDGVIARAVDDVAINRNVTYFSSAGNFGKKAFDGQFTGIAAPSGFTGLAHNFGPGNYLQPVTLKPGDYTIVLQWDDKIYSLGELPGAVNDLDIFLLDNAGNLLFGFNRVNIGRDPIEVLPFTVNGTEDRAANIMIVGAAGTPVNLKFKFVVFRGRLTFNNYAGASTLVGQANSANAIAVGAVKYNQTPAFEANPSDFNVEPYSSVGGTKVNGVDRSKPDLTAPDGVNVRVYMGPDTDGYAPPLGTSQADNTSNFYGTSAAAPHAAAVAALIKEAKQKFTLGSLTPAQLKVLLKNTAVQMGGSAYTPEAGAGLINAESAMSTFANPLPFIGELHVVEPAVVPGTAPFTVSVQGEDFKPGSVIYFAGHPLPTTFVSPEQITAPVPEFTGSAIYPGNPAIEVYNPPLVNGNMDGGYSDKRYFFETAKKNVVVAVQGVIRKFGERNPAFQVTITVDGQPLIASGLSAGQLKLNHLTFSTGATNSSSIGQYSITVANPLDPNNLADQLLLGKYNYRFIDAQLQIQKLPLTITPQSFTMAYGQFPNQIAYDYSFDRTAVSNPDSLVQALRTQHKQLVADNALAVLSGYNTVIPAISSPDIANMSMMASYQSFRNARKFTLQDDRLIPLTAAVANDKIGVQRYLIDLSAQSINDYKNNDRTLVLTPAYPGGPLRGLANSRIVADRHVQTVYNGQTLTLLNADLLTNATGELLLSLGNGQTLTLSNNGSLVPLNYGELLTSSDNVNFQALANGQLAVRQDGQIQLVQSVTVTASGEVLATLSNGQTLTISNGELITLINGELVTISNNQLRAIASNQLSTLANGQTLTLSNGQTLTLSNGDVVTLANGQTLTLANNELAALFNGQTLTLSNTQTLVFTNGQTLTLSNGQTLTLSNGQTLTLSNGQTLTLSNGQTLTLSNGQTLTLSNSELTTLFNGQTLTLSNGQTLTLSNGQTLTISNGQTLTLSNGQTLTLSNGEPFVIVNGQVEPLGSLQINASGSSVIYTLINGQTLTLSNSGEVFIFSNGELISISNSQLLSLSNGQTLTLSNTELLALSKGQTLTLSNGQTLTLSNGQTLTLSITPI</sequence>
<dbReference type="SUPFAM" id="SSF52743">
    <property type="entry name" value="Subtilisin-like"/>
    <property type="match status" value="1"/>
</dbReference>
<evidence type="ECO:0000256" key="2">
    <source>
        <dbReference type="ARBA" id="ARBA00022670"/>
    </source>
</evidence>
<protein>
    <recommendedName>
        <fullName evidence="5">Peptidase S8/S53 domain-containing protein</fullName>
    </recommendedName>
</protein>
<dbReference type="Pfam" id="PF00082">
    <property type="entry name" value="Peptidase_S8"/>
    <property type="match status" value="1"/>
</dbReference>
<keyword evidence="7" id="KW-1185">Reference proteome</keyword>
<dbReference type="InterPro" id="IPR032675">
    <property type="entry name" value="LRR_dom_sf"/>
</dbReference>
<accession>A0A512BAJ1</accession>
<evidence type="ECO:0000256" key="3">
    <source>
        <dbReference type="ARBA" id="ARBA00022801"/>
    </source>
</evidence>
<dbReference type="GO" id="GO:0006508">
    <property type="term" value="P:proteolysis"/>
    <property type="evidence" value="ECO:0007669"/>
    <property type="project" value="UniProtKB-KW"/>
</dbReference>
<dbReference type="Gene3D" id="3.40.50.200">
    <property type="entry name" value="Peptidase S8/S53 domain"/>
    <property type="match status" value="1"/>
</dbReference>
<dbReference type="PROSITE" id="PS00138">
    <property type="entry name" value="SUBTILASE_SER"/>
    <property type="match status" value="1"/>
</dbReference>
<dbReference type="Gene3D" id="3.80.10.10">
    <property type="entry name" value="Ribonuclease Inhibitor"/>
    <property type="match status" value="1"/>
</dbReference>